<evidence type="ECO:0000256" key="1">
    <source>
        <dbReference type="SAM" id="Phobius"/>
    </source>
</evidence>
<dbReference type="KEGG" id="dpt:Deipr_1350"/>
<name>F0RJ62_DEIPM</name>
<protein>
    <submittedName>
        <fullName evidence="2">Uncharacterized protein</fullName>
    </submittedName>
</protein>
<dbReference type="Proteomes" id="UP000007718">
    <property type="component" value="Chromosome"/>
</dbReference>
<organism evidence="2 3">
    <name type="scientific">Deinococcus proteolyticus (strain ATCC 35074 / DSM 20540 / JCM 6276 / NBRC 101906 / NCIMB 13154 / VKM Ac-1939 / CCM 2703 / MRP)</name>
    <dbReference type="NCBI Taxonomy" id="693977"/>
    <lineage>
        <taxon>Bacteria</taxon>
        <taxon>Thermotogati</taxon>
        <taxon>Deinococcota</taxon>
        <taxon>Deinococci</taxon>
        <taxon>Deinococcales</taxon>
        <taxon>Deinococcaceae</taxon>
        <taxon>Deinococcus</taxon>
    </lineage>
</organism>
<feature type="transmembrane region" description="Helical" evidence="1">
    <location>
        <begin position="6"/>
        <end position="30"/>
    </location>
</feature>
<gene>
    <name evidence="2" type="ordered locus">Deipr_1350</name>
</gene>
<keyword evidence="3" id="KW-1185">Reference proteome</keyword>
<dbReference type="STRING" id="693977.Deipr_1350"/>
<keyword evidence="1" id="KW-1133">Transmembrane helix</keyword>
<sequence>MKSANWLGHLLKVLGLSVLTLVAYVAFFLYAAGTFWGNSQVTVTSEQRDGLSVSLTHPTVVKGRGNAMTMTVFNHTSEPVTVAEPFNCFLVENQPSFVDSRGQVQRTAGDMACTMIALAPITIPAGGSESGEVWLSTEGLPADSYKVTYNILLRRIVGKELTDNTSYQQIALNVMTQVRVVPWWWLF</sequence>
<keyword evidence="1" id="KW-0472">Membrane</keyword>
<evidence type="ECO:0000313" key="2">
    <source>
        <dbReference type="EMBL" id="ADY26499.1"/>
    </source>
</evidence>
<reference evidence="3" key="1">
    <citation type="submission" date="2011-02" db="EMBL/GenBank/DDBJ databases">
        <title>The complete sequence of chromosome of Deinococcus proteolyticus DSM 20540.</title>
        <authorList>
            <consortium name="US DOE Joint Genome Institute (JGI-PGF)"/>
            <person name="Lucas S."/>
            <person name="Copeland A."/>
            <person name="Lapidus A."/>
            <person name="Bruce D."/>
            <person name="Goodwin L."/>
            <person name="Pitluck S."/>
            <person name="Kyrpides N."/>
            <person name="Mavromatis K."/>
            <person name="Pagani I."/>
            <person name="Ivanova N."/>
            <person name="Ovchinnikova G."/>
            <person name="Zeytun A."/>
            <person name="Detter J.C."/>
            <person name="Han C."/>
            <person name="Land M."/>
            <person name="Hauser L."/>
            <person name="Markowitz V."/>
            <person name="Cheng J.-F."/>
            <person name="Hugenholtz P."/>
            <person name="Woyke T."/>
            <person name="Wu D."/>
            <person name="Pukall R."/>
            <person name="Steenblock K."/>
            <person name="Brambilla E."/>
            <person name="Klenk H.-P."/>
            <person name="Eisen J.A."/>
        </authorList>
    </citation>
    <scope>NUCLEOTIDE SEQUENCE [LARGE SCALE GENOMIC DNA]</scope>
    <source>
        <strain evidence="3">ATCC 35074 / DSM 20540 / JCM 6276 / NBRC 101906 / NCIMB 13154 / VKM Ac-1939 / CCM 2703 / MRP</strain>
    </source>
</reference>
<reference evidence="2 3" key="2">
    <citation type="journal article" date="2012" name="Stand. Genomic Sci.">
        <title>Complete genome sequence of the orange-red pigmented, radioresistant Deinococcus proteolyticus type strain (MRP(T)).</title>
        <authorList>
            <person name="Copeland A."/>
            <person name="Zeytun A."/>
            <person name="Yassawong M."/>
            <person name="Nolan M."/>
            <person name="Lucas S."/>
            <person name="Hammon N."/>
            <person name="Deshpande S."/>
            <person name="Cheng J.F."/>
            <person name="Han C."/>
            <person name="Tapia R."/>
            <person name="Goodwin L.A."/>
            <person name="Pitluck S."/>
            <person name="Mavromatis K."/>
            <person name="Liolios K."/>
            <person name="Pagani I."/>
            <person name="Ivanova N."/>
            <person name="Mikhailova N."/>
            <person name="Pati A."/>
            <person name="Chen A."/>
            <person name="Palaniappan K."/>
            <person name="Land M."/>
            <person name="Hauser L."/>
            <person name="Jeffries C.D."/>
            <person name="Brambilla E.M."/>
            <person name="Rohde M."/>
            <person name="Sikorski J."/>
            <person name="Pukall R."/>
            <person name="Goker M."/>
            <person name="Detter J.C."/>
            <person name="Woyke T."/>
            <person name="Bristow J."/>
            <person name="Eisen J.A."/>
            <person name="Markowitz V."/>
            <person name="Hugenholtz P."/>
            <person name="Kyrpides N.C."/>
            <person name="Klenk H.P."/>
            <person name="Lapidus A."/>
        </authorList>
    </citation>
    <scope>NUCLEOTIDE SEQUENCE [LARGE SCALE GENOMIC DNA]</scope>
    <source>
        <strain evidence="3">ATCC 35074 / DSM 20540 / JCM 6276 / NBRC 101906 / NCIMB 13154 / VKM Ac-1939 / CCM 2703 / MRP</strain>
    </source>
</reference>
<keyword evidence="1" id="KW-0812">Transmembrane</keyword>
<accession>F0RJ62</accession>
<dbReference type="OrthoDB" id="9852818at2"/>
<dbReference type="HOGENOM" id="CLU_1445470_0_0_0"/>
<dbReference type="RefSeq" id="WP_013615108.1">
    <property type="nucleotide sequence ID" value="NC_015161.1"/>
</dbReference>
<dbReference type="EMBL" id="CP002536">
    <property type="protein sequence ID" value="ADY26499.1"/>
    <property type="molecule type" value="Genomic_DNA"/>
</dbReference>
<dbReference type="AlphaFoldDB" id="F0RJ62"/>
<proteinExistence type="predicted"/>
<evidence type="ECO:0000313" key="3">
    <source>
        <dbReference type="Proteomes" id="UP000007718"/>
    </source>
</evidence>